<feature type="transmembrane region" description="Helical" evidence="2">
    <location>
        <begin position="188"/>
        <end position="212"/>
    </location>
</feature>
<dbReference type="EMBL" id="JEMT01020103">
    <property type="protein sequence ID" value="EXX65924.1"/>
    <property type="molecule type" value="Genomic_DNA"/>
</dbReference>
<feature type="compositionally biased region" description="Low complexity" evidence="1">
    <location>
        <begin position="29"/>
        <end position="49"/>
    </location>
</feature>
<name>A0A015KEN2_RHIIW</name>
<proteinExistence type="predicted"/>
<organism evidence="3 4">
    <name type="scientific">Rhizophagus irregularis (strain DAOM 197198w)</name>
    <name type="common">Glomus intraradices</name>
    <dbReference type="NCBI Taxonomy" id="1432141"/>
    <lineage>
        <taxon>Eukaryota</taxon>
        <taxon>Fungi</taxon>
        <taxon>Fungi incertae sedis</taxon>
        <taxon>Mucoromycota</taxon>
        <taxon>Glomeromycotina</taxon>
        <taxon>Glomeromycetes</taxon>
        <taxon>Glomerales</taxon>
        <taxon>Glomeraceae</taxon>
        <taxon>Rhizophagus</taxon>
    </lineage>
</organism>
<dbReference type="AlphaFoldDB" id="A0A015KEN2"/>
<gene>
    <name evidence="3" type="ORF">RirG_128580</name>
</gene>
<evidence type="ECO:0000313" key="3">
    <source>
        <dbReference type="EMBL" id="EXX65924.1"/>
    </source>
</evidence>
<keyword evidence="2" id="KW-0472">Membrane</keyword>
<dbReference type="HOGENOM" id="CLU_771945_0_0_1"/>
<reference evidence="3 4" key="1">
    <citation type="submission" date="2014-02" db="EMBL/GenBank/DDBJ databases">
        <title>Single nucleus genome sequencing reveals high similarity among nuclei of an endomycorrhizal fungus.</title>
        <authorList>
            <person name="Lin K."/>
            <person name="Geurts R."/>
            <person name="Zhang Z."/>
            <person name="Limpens E."/>
            <person name="Saunders D.G."/>
            <person name="Mu D."/>
            <person name="Pang E."/>
            <person name="Cao H."/>
            <person name="Cha H."/>
            <person name="Lin T."/>
            <person name="Zhou Q."/>
            <person name="Shang Y."/>
            <person name="Li Y."/>
            <person name="Ivanov S."/>
            <person name="Sharma T."/>
            <person name="Velzen R.V."/>
            <person name="Ruijter N.D."/>
            <person name="Aanen D.K."/>
            <person name="Win J."/>
            <person name="Kamoun S."/>
            <person name="Bisseling T."/>
            <person name="Huang S."/>
        </authorList>
    </citation>
    <scope>NUCLEOTIDE SEQUENCE [LARGE SCALE GENOMIC DNA]</scope>
    <source>
        <strain evidence="4">DAOM197198w</strain>
    </source>
</reference>
<feature type="transmembrane region" description="Helical" evidence="2">
    <location>
        <begin position="267"/>
        <end position="284"/>
    </location>
</feature>
<dbReference type="Proteomes" id="UP000022910">
    <property type="component" value="Unassembled WGS sequence"/>
</dbReference>
<comment type="caution">
    <text evidence="3">The sequence shown here is derived from an EMBL/GenBank/DDBJ whole genome shotgun (WGS) entry which is preliminary data.</text>
</comment>
<dbReference type="OrthoDB" id="2365271at2759"/>
<evidence type="ECO:0000256" key="2">
    <source>
        <dbReference type="SAM" id="Phobius"/>
    </source>
</evidence>
<keyword evidence="4" id="KW-1185">Reference proteome</keyword>
<feature type="compositionally biased region" description="Polar residues" evidence="1">
    <location>
        <begin position="68"/>
        <end position="90"/>
    </location>
</feature>
<dbReference type="SMR" id="A0A015KEN2"/>
<evidence type="ECO:0000313" key="4">
    <source>
        <dbReference type="Proteomes" id="UP000022910"/>
    </source>
</evidence>
<sequence length="359" mass="41414">MSRQRPTEGEGGRYSYDNSKYGDEEQLVQSYPQQEYLQQQQYSQYQQYPQQPPRQPSPRQYPHQPSSVTPFQQSLPPTPPQKFSNNNSFLDDNESYTDEEGTGKSHVHKDGWLFRPPENGHLITKGEIISRIVQYYEMFAVNVFLLGYNVLKDAKLGVEGTTEKNFLVDACGDRFHIEQFDYCAASRLFWGLIGGAIIYFIFTSIVAFALSIELRRKGYYSSFTALWHSPAFLLCFFHPQEKRVDILSIPNKFVGLSLWTRSHVHRISLAIYCAICSILILVSLNKGTAETATIEGEGLDKGIHRYYNPYLIPYYLALYIFSKTLVNMLLTIIQDKDIRNKPERIGRHYLAIKGEKINK</sequence>
<feature type="compositionally biased region" description="Acidic residues" evidence="1">
    <location>
        <begin position="91"/>
        <end position="100"/>
    </location>
</feature>
<protein>
    <submittedName>
        <fullName evidence="3">Uncharacterized protein</fullName>
    </submittedName>
</protein>
<accession>A0A015KEN2</accession>
<feature type="region of interest" description="Disordered" evidence="1">
    <location>
        <begin position="1"/>
        <end position="110"/>
    </location>
</feature>
<keyword evidence="2" id="KW-1133">Transmembrane helix</keyword>
<keyword evidence="2" id="KW-0812">Transmembrane</keyword>
<feature type="compositionally biased region" description="Low complexity" evidence="1">
    <location>
        <begin position="57"/>
        <end position="67"/>
    </location>
</feature>
<dbReference type="SUPFAM" id="SSF81995">
    <property type="entry name" value="beta-sandwich domain of Sec23/24"/>
    <property type="match status" value="1"/>
</dbReference>
<feature type="compositionally biased region" description="Basic and acidic residues" evidence="1">
    <location>
        <begin position="1"/>
        <end position="11"/>
    </location>
</feature>
<evidence type="ECO:0000256" key="1">
    <source>
        <dbReference type="SAM" id="MobiDB-lite"/>
    </source>
</evidence>
<feature type="transmembrane region" description="Helical" evidence="2">
    <location>
        <begin position="312"/>
        <end position="333"/>
    </location>
</feature>